<keyword evidence="5 9" id="KW-0732">Signal</keyword>
<feature type="compositionally biased region" description="Low complexity" evidence="8">
    <location>
        <begin position="100"/>
        <end position="116"/>
    </location>
</feature>
<dbReference type="Gene3D" id="1.10.640.10">
    <property type="entry name" value="Haem peroxidase domain superfamily, animal type"/>
    <property type="match status" value="1"/>
</dbReference>
<evidence type="ECO:0000256" key="6">
    <source>
        <dbReference type="ARBA" id="ARBA00023180"/>
    </source>
</evidence>
<evidence type="ECO:0000256" key="3">
    <source>
        <dbReference type="ARBA" id="ARBA00022559"/>
    </source>
</evidence>
<evidence type="ECO:0000256" key="7">
    <source>
        <dbReference type="PIRSR" id="PIRSR619791-2"/>
    </source>
</evidence>
<dbReference type="InterPro" id="IPR019791">
    <property type="entry name" value="Haem_peroxidase_animal"/>
</dbReference>
<dbReference type="CDD" id="cd09823">
    <property type="entry name" value="peroxinectin_like"/>
    <property type="match status" value="1"/>
</dbReference>
<keyword evidence="3 10" id="KW-0560">Oxidoreductase</keyword>
<dbReference type="GO" id="GO:0046872">
    <property type="term" value="F:metal ion binding"/>
    <property type="evidence" value="ECO:0007669"/>
    <property type="project" value="UniProtKB-KW"/>
</dbReference>
<dbReference type="STRING" id="48709.A0A1D2MUF1"/>
<dbReference type="GO" id="GO:0006979">
    <property type="term" value="P:response to oxidative stress"/>
    <property type="evidence" value="ECO:0007669"/>
    <property type="project" value="InterPro"/>
</dbReference>
<keyword evidence="2" id="KW-0964">Secreted</keyword>
<dbReference type="Pfam" id="PF03098">
    <property type="entry name" value="An_peroxidase"/>
    <property type="match status" value="1"/>
</dbReference>
<feature type="binding site" description="axial binding residue" evidence="7">
    <location>
        <position position="666"/>
    </location>
    <ligand>
        <name>heme b</name>
        <dbReference type="ChEBI" id="CHEBI:60344"/>
    </ligand>
    <ligandPart>
        <name>Fe</name>
        <dbReference type="ChEBI" id="CHEBI:18248"/>
    </ligandPart>
</feature>
<dbReference type="PROSITE" id="PS51257">
    <property type="entry name" value="PROKAR_LIPOPROTEIN"/>
    <property type="match status" value="1"/>
</dbReference>
<dbReference type="AlphaFoldDB" id="A0A1D2MUF1"/>
<keyword evidence="7" id="KW-0408">Iron</keyword>
<protein>
    <submittedName>
        <fullName evidence="10">Chorion peroxidase</fullName>
    </submittedName>
</protein>
<organism evidence="10 11">
    <name type="scientific">Orchesella cincta</name>
    <name type="common">Springtail</name>
    <name type="synonym">Podura cincta</name>
    <dbReference type="NCBI Taxonomy" id="48709"/>
    <lineage>
        <taxon>Eukaryota</taxon>
        <taxon>Metazoa</taxon>
        <taxon>Ecdysozoa</taxon>
        <taxon>Arthropoda</taxon>
        <taxon>Hexapoda</taxon>
        <taxon>Collembola</taxon>
        <taxon>Entomobryomorpha</taxon>
        <taxon>Entomobryoidea</taxon>
        <taxon>Orchesellidae</taxon>
        <taxon>Orchesellinae</taxon>
        <taxon>Orchesella</taxon>
    </lineage>
</organism>
<sequence length="916" mass="103962">MSGSEKFKRLACLAFFVIVIVGCSANVGTPTEIFNKTDLEISESNPKVVGVKKHKNYEIVVYEYDESGEGKDGKNKDVDVDNPEITDNSVEIPIMDHPTSAPTKKSRGSSSSTSKPNLSHDSESDEEPKKNTTAETDDVWGIDKALKCEDPTGKPGICQEYARCSIFYQELLDDYDEPIEPADYKCRLPTQVGICCPLVSEDDVISEPERKSSFKPISVGKRKQKRKVINPQIRRLIRTNLNNSFDYGDFFLEELHGIEQNLLSRSVQVSRNTPEFGHNKFFPTSKRIRQISDIGLSLLQTSNDISERLQLTNEIGGRGLKNFKSSNIEALNDRCPFQRPCRTSKYRTSDGSCNNLQKPKMGQSLTPLARILEPVYADGRWVPRVSVRGFELPSARLLSQSFIGDRNLPDNRYTLMVMQFGQFLDHDLTSVPVFTFANNSGINCCSNGRFLSPDLRHPNCFPIEIPSSDPFYSRFGQRCMNFVRSRMAPRIDCSLGYADQMNALTHWIDASNIYGSTDEQTRQLRLFQGGLLRFSELGDGKMLLPVRNTGQGVVDYRAGDDRVNEMQGLMIMHLVWFREHNRLAFELARLNPFWSDEELFQEARRITIAEYQHVIYNEWLPIIIGRKYMEKAGVVPLTKGYYKGYDPKIDASIANAFSSAAFRMGHTLVQGLVRLIDEMGRDNEVSVISQNDENTVRTRQPNQVDKWLRGMAQQPTQSYDPFITEHLNGRLFQGSNGAFGMDLSSLNIQRSRDHGVPGYNSYRELCQVGRRARTFDDFKDWIAPETADRLSLFYAHPDDVDLWIGGISERPLPGALVGPTFACIIGDQFTRSKKGDRYFYDIADQVHSFSPEQLGEIRKVTFARILCDNGDDLEALQPAAFLQADFDFNSLVDCKRSTRIPRMNLRLWQKEPTPVI</sequence>
<comment type="subcellular location">
    <subcellularLocation>
        <location evidence="1">Secreted</location>
    </subcellularLocation>
</comment>
<keyword evidence="4 7" id="KW-0349">Heme</keyword>
<dbReference type="EMBL" id="LJIJ01000527">
    <property type="protein sequence ID" value="ODM96552.1"/>
    <property type="molecule type" value="Genomic_DNA"/>
</dbReference>
<proteinExistence type="predicted"/>
<dbReference type="GO" id="GO:0020037">
    <property type="term" value="F:heme binding"/>
    <property type="evidence" value="ECO:0007669"/>
    <property type="project" value="InterPro"/>
</dbReference>
<feature type="compositionally biased region" description="Basic and acidic residues" evidence="8">
    <location>
        <begin position="68"/>
        <end position="79"/>
    </location>
</feature>
<feature type="chain" id="PRO_5008904569" evidence="9">
    <location>
        <begin position="26"/>
        <end position="916"/>
    </location>
</feature>
<keyword evidence="3 10" id="KW-0575">Peroxidase</keyword>
<dbReference type="FunFam" id="1.10.640.10:FF:000003">
    <property type="entry name" value="chorion peroxidase"/>
    <property type="match status" value="1"/>
</dbReference>
<accession>A0A1D2MUF1</accession>
<dbReference type="Proteomes" id="UP000094527">
    <property type="component" value="Unassembled WGS sequence"/>
</dbReference>
<dbReference type="InterPro" id="IPR037120">
    <property type="entry name" value="Haem_peroxidase_sf_animal"/>
</dbReference>
<evidence type="ECO:0000313" key="11">
    <source>
        <dbReference type="Proteomes" id="UP000094527"/>
    </source>
</evidence>
<evidence type="ECO:0000256" key="8">
    <source>
        <dbReference type="SAM" id="MobiDB-lite"/>
    </source>
</evidence>
<name>A0A1D2MUF1_ORCCI</name>
<evidence type="ECO:0000313" key="10">
    <source>
        <dbReference type="EMBL" id="ODM96552.1"/>
    </source>
</evidence>
<keyword evidence="11" id="KW-1185">Reference proteome</keyword>
<comment type="caution">
    <text evidence="10">The sequence shown here is derived from an EMBL/GenBank/DDBJ whole genome shotgun (WGS) entry which is preliminary data.</text>
</comment>
<feature type="region of interest" description="Disordered" evidence="8">
    <location>
        <begin position="67"/>
        <end position="136"/>
    </location>
</feature>
<evidence type="ECO:0000256" key="4">
    <source>
        <dbReference type="ARBA" id="ARBA00022617"/>
    </source>
</evidence>
<dbReference type="PANTHER" id="PTHR11475:SF4">
    <property type="entry name" value="CHORION PEROXIDASE"/>
    <property type="match status" value="1"/>
</dbReference>
<evidence type="ECO:0000256" key="9">
    <source>
        <dbReference type="SAM" id="SignalP"/>
    </source>
</evidence>
<keyword evidence="6" id="KW-0325">Glycoprotein</keyword>
<dbReference type="OrthoDB" id="823504at2759"/>
<feature type="compositionally biased region" description="Basic and acidic residues" evidence="8">
    <location>
        <begin position="118"/>
        <end position="132"/>
    </location>
</feature>
<reference evidence="10 11" key="1">
    <citation type="journal article" date="2016" name="Genome Biol. Evol.">
        <title>Gene Family Evolution Reflects Adaptation to Soil Environmental Stressors in the Genome of the Collembolan Orchesella cincta.</title>
        <authorList>
            <person name="Faddeeva-Vakhrusheva A."/>
            <person name="Derks M.F."/>
            <person name="Anvar S.Y."/>
            <person name="Agamennone V."/>
            <person name="Suring W."/>
            <person name="Smit S."/>
            <person name="van Straalen N.M."/>
            <person name="Roelofs D."/>
        </authorList>
    </citation>
    <scope>NUCLEOTIDE SEQUENCE [LARGE SCALE GENOMIC DNA]</scope>
    <source>
        <tissue evidence="10">Mixed pool</tissue>
    </source>
</reference>
<feature type="signal peptide" evidence="9">
    <location>
        <begin position="1"/>
        <end position="25"/>
    </location>
</feature>
<dbReference type="SUPFAM" id="SSF48113">
    <property type="entry name" value="Heme-dependent peroxidases"/>
    <property type="match status" value="1"/>
</dbReference>
<dbReference type="GO" id="GO:0005576">
    <property type="term" value="C:extracellular region"/>
    <property type="evidence" value="ECO:0007669"/>
    <property type="project" value="UniProtKB-SubCell"/>
</dbReference>
<dbReference type="PROSITE" id="PS50292">
    <property type="entry name" value="PEROXIDASE_3"/>
    <property type="match status" value="1"/>
</dbReference>
<keyword evidence="7" id="KW-0479">Metal-binding</keyword>
<dbReference type="PRINTS" id="PR00457">
    <property type="entry name" value="ANPEROXIDASE"/>
</dbReference>
<evidence type="ECO:0000256" key="2">
    <source>
        <dbReference type="ARBA" id="ARBA00022525"/>
    </source>
</evidence>
<dbReference type="PANTHER" id="PTHR11475">
    <property type="entry name" value="OXIDASE/PEROXIDASE"/>
    <property type="match status" value="1"/>
</dbReference>
<dbReference type="InterPro" id="IPR010255">
    <property type="entry name" value="Haem_peroxidase_sf"/>
</dbReference>
<evidence type="ECO:0000256" key="1">
    <source>
        <dbReference type="ARBA" id="ARBA00004613"/>
    </source>
</evidence>
<dbReference type="GO" id="GO:0004601">
    <property type="term" value="F:peroxidase activity"/>
    <property type="evidence" value="ECO:0007669"/>
    <property type="project" value="UniProtKB-KW"/>
</dbReference>
<gene>
    <name evidence="10" type="ORF">Ocin01_10131</name>
</gene>
<dbReference type="OMA" id="GYPMERL"/>
<evidence type="ECO:0000256" key="5">
    <source>
        <dbReference type="ARBA" id="ARBA00022729"/>
    </source>
</evidence>